<name>A0AAD7MZI7_9AGAR</name>
<keyword evidence="2" id="KW-1185">Reference proteome</keyword>
<evidence type="ECO:0000313" key="2">
    <source>
        <dbReference type="Proteomes" id="UP001215280"/>
    </source>
</evidence>
<gene>
    <name evidence="1" type="ORF">DFH07DRAFT_80421</name>
</gene>
<evidence type="ECO:0000313" key="1">
    <source>
        <dbReference type="EMBL" id="KAJ7739069.1"/>
    </source>
</evidence>
<comment type="caution">
    <text evidence="1">The sequence shown here is derived from an EMBL/GenBank/DDBJ whole genome shotgun (WGS) entry which is preliminary data.</text>
</comment>
<dbReference type="Proteomes" id="UP001215280">
    <property type="component" value="Unassembled WGS sequence"/>
</dbReference>
<reference evidence="1" key="1">
    <citation type="submission" date="2023-03" db="EMBL/GenBank/DDBJ databases">
        <title>Massive genome expansion in bonnet fungi (Mycena s.s.) driven by repeated elements and novel gene families across ecological guilds.</title>
        <authorList>
            <consortium name="Lawrence Berkeley National Laboratory"/>
            <person name="Harder C.B."/>
            <person name="Miyauchi S."/>
            <person name="Viragh M."/>
            <person name="Kuo A."/>
            <person name="Thoen E."/>
            <person name="Andreopoulos B."/>
            <person name="Lu D."/>
            <person name="Skrede I."/>
            <person name="Drula E."/>
            <person name="Henrissat B."/>
            <person name="Morin E."/>
            <person name="Kohler A."/>
            <person name="Barry K."/>
            <person name="LaButti K."/>
            <person name="Morin E."/>
            <person name="Salamov A."/>
            <person name="Lipzen A."/>
            <person name="Mereny Z."/>
            <person name="Hegedus B."/>
            <person name="Baldrian P."/>
            <person name="Stursova M."/>
            <person name="Weitz H."/>
            <person name="Taylor A."/>
            <person name="Grigoriev I.V."/>
            <person name="Nagy L.G."/>
            <person name="Martin F."/>
            <person name="Kauserud H."/>
        </authorList>
    </citation>
    <scope>NUCLEOTIDE SEQUENCE</scope>
    <source>
        <strain evidence="1">CBHHK188m</strain>
    </source>
</reference>
<sequence>MKLFVGRSECSLTPSLQLGTALARHNEYLQLSPANVWESGDRLETSKSTASGQVRLKSPSLLPLPTTRMTSFACIPADPDISGIGVRVAVYAQNFLSFIPAVMALRDGIVTESELEATERHTKTILITAFAILISAMVEARTVGLSNFHAGIVLNLSWMNNTNTFIYFLLYVRRKSQGYIPMEFSAWTKHYWKTLWANPMPELGQPKTAIRCRLYRNYQRQRRIEAHRAGNTERRGKNRSCPWRPPPFCNGGPRDLALEPPEFIRKQHTLRNWGAVYCNPGPVSSPCVQSTTVLVDRDLLASPRT</sequence>
<proteinExistence type="predicted"/>
<accession>A0AAD7MZI7</accession>
<dbReference type="EMBL" id="JARJLG010000134">
    <property type="protein sequence ID" value="KAJ7739069.1"/>
    <property type="molecule type" value="Genomic_DNA"/>
</dbReference>
<protein>
    <submittedName>
        <fullName evidence="1">Uncharacterized protein</fullName>
    </submittedName>
</protein>
<organism evidence="1 2">
    <name type="scientific">Mycena maculata</name>
    <dbReference type="NCBI Taxonomy" id="230809"/>
    <lineage>
        <taxon>Eukaryota</taxon>
        <taxon>Fungi</taxon>
        <taxon>Dikarya</taxon>
        <taxon>Basidiomycota</taxon>
        <taxon>Agaricomycotina</taxon>
        <taxon>Agaricomycetes</taxon>
        <taxon>Agaricomycetidae</taxon>
        <taxon>Agaricales</taxon>
        <taxon>Marasmiineae</taxon>
        <taxon>Mycenaceae</taxon>
        <taxon>Mycena</taxon>
    </lineage>
</organism>
<dbReference type="AlphaFoldDB" id="A0AAD7MZI7"/>